<evidence type="ECO:0000313" key="2">
    <source>
        <dbReference type="Proteomes" id="UP001476798"/>
    </source>
</evidence>
<sequence>ALTLWRPDWTRISLTSTPISFFMTCVLRRIKALLFSGWDAAGRTDAWQYSKICFCCLMNCQCHTLHCHASVLPAASQPENNAFMRRRTHVIKKEMGVEVSEMRVQSGRHNLCSRGETPEERETGWGAGTSSPAWTTNTVTWNISL</sequence>
<feature type="non-terminal residue" evidence="1">
    <location>
        <position position="1"/>
    </location>
</feature>
<reference evidence="1 2" key="1">
    <citation type="submission" date="2021-06" db="EMBL/GenBank/DDBJ databases">
        <authorList>
            <person name="Palmer J.M."/>
        </authorList>
    </citation>
    <scope>NUCLEOTIDE SEQUENCE [LARGE SCALE GENOMIC DNA]</scope>
    <source>
        <strain evidence="1 2">GA_2019</strain>
        <tissue evidence="1">Muscle</tissue>
    </source>
</reference>
<organism evidence="1 2">
    <name type="scientific">Goodea atripinnis</name>
    <dbReference type="NCBI Taxonomy" id="208336"/>
    <lineage>
        <taxon>Eukaryota</taxon>
        <taxon>Metazoa</taxon>
        <taxon>Chordata</taxon>
        <taxon>Craniata</taxon>
        <taxon>Vertebrata</taxon>
        <taxon>Euteleostomi</taxon>
        <taxon>Actinopterygii</taxon>
        <taxon>Neopterygii</taxon>
        <taxon>Teleostei</taxon>
        <taxon>Neoteleostei</taxon>
        <taxon>Acanthomorphata</taxon>
        <taxon>Ovalentaria</taxon>
        <taxon>Atherinomorphae</taxon>
        <taxon>Cyprinodontiformes</taxon>
        <taxon>Goodeidae</taxon>
        <taxon>Goodea</taxon>
    </lineage>
</organism>
<gene>
    <name evidence="1" type="ORF">GOODEAATRI_024143</name>
</gene>
<dbReference type="EMBL" id="JAHRIO010072626">
    <property type="protein sequence ID" value="MEQ2182614.1"/>
    <property type="molecule type" value="Genomic_DNA"/>
</dbReference>
<name>A0ABV0PGK9_9TELE</name>
<keyword evidence="2" id="KW-1185">Reference proteome</keyword>
<evidence type="ECO:0000313" key="1">
    <source>
        <dbReference type="EMBL" id="MEQ2182614.1"/>
    </source>
</evidence>
<protein>
    <submittedName>
        <fullName evidence="1">Uncharacterized protein</fullName>
    </submittedName>
</protein>
<comment type="caution">
    <text evidence="1">The sequence shown here is derived from an EMBL/GenBank/DDBJ whole genome shotgun (WGS) entry which is preliminary data.</text>
</comment>
<dbReference type="Proteomes" id="UP001476798">
    <property type="component" value="Unassembled WGS sequence"/>
</dbReference>
<proteinExistence type="predicted"/>
<accession>A0ABV0PGK9</accession>